<sequence>MPRKAKKRAAVSSTSFDITGKKPKVKSNSSSSGSPGLKQYLTQPEWVKVLQDEFDQDYFKALEKAIQGDLSSGKEVYPPKDLIFNALNRTAPKDVKILLLGQDPYHGEGQAMGLSFSVPPNIPVPPSLRNMYKELCNDIPGFKDPGHGCLDKWADQGVLLLNTTLTVRKREPNSHSKFGWQTFTDQIIRSVSDQSPGTVFMLWGNFAHKKEKLVDNKKHKVLKNAHPSPLSCTKFYGCKCFSQANEALRKMGRTEVDWKL</sequence>
<keyword evidence="6 7" id="KW-0234">DNA repair</keyword>
<comment type="subcellular location">
    <subcellularLocation>
        <location evidence="7">Mitochondrion</location>
    </subcellularLocation>
    <subcellularLocation>
        <location evidence="7">Nucleus</location>
    </subcellularLocation>
</comment>
<evidence type="ECO:0000313" key="12">
    <source>
        <dbReference type="EMBL" id="KAK3732086.1"/>
    </source>
</evidence>
<dbReference type="Gene3D" id="3.40.470.10">
    <property type="entry name" value="Uracil-DNA glycosylase-like domain"/>
    <property type="match status" value="1"/>
</dbReference>
<dbReference type="InterPro" id="IPR002043">
    <property type="entry name" value="UDG_fam1"/>
</dbReference>
<dbReference type="InterPro" id="IPR005122">
    <property type="entry name" value="Uracil-DNA_glycosylase-like"/>
</dbReference>
<dbReference type="SMART" id="SM00986">
    <property type="entry name" value="UDG"/>
    <property type="match status" value="1"/>
</dbReference>
<dbReference type="NCBIfam" id="NF003589">
    <property type="entry name" value="PRK05254.1-2"/>
    <property type="match status" value="1"/>
</dbReference>
<dbReference type="CDD" id="cd10027">
    <property type="entry name" value="UDG-F1-like"/>
    <property type="match status" value="1"/>
</dbReference>
<dbReference type="SMART" id="SM00987">
    <property type="entry name" value="UreE_C"/>
    <property type="match status" value="1"/>
</dbReference>
<feature type="active site" description="Proton acceptor" evidence="7 8">
    <location>
        <position position="103"/>
    </location>
</feature>
<comment type="caution">
    <text evidence="12">The sequence shown here is derived from an EMBL/GenBank/DDBJ whole genome shotgun (WGS) entry which is preliminary data.</text>
</comment>
<evidence type="ECO:0000256" key="5">
    <source>
        <dbReference type="ARBA" id="ARBA00022801"/>
    </source>
</evidence>
<accession>A0AAE1CSP1</accession>
<dbReference type="Proteomes" id="UP001283361">
    <property type="component" value="Unassembled WGS sequence"/>
</dbReference>
<evidence type="ECO:0000256" key="3">
    <source>
        <dbReference type="ARBA" id="ARBA00012030"/>
    </source>
</evidence>
<keyword evidence="4 7" id="KW-0227">DNA damage</keyword>
<reference evidence="12" key="1">
    <citation type="journal article" date="2023" name="G3 (Bethesda)">
        <title>A reference genome for the long-term kleptoplast-retaining sea slug Elysia crispata morphotype clarki.</title>
        <authorList>
            <person name="Eastman K.E."/>
            <person name="Pendleton A.L."/>
            <person name="Shaikh M.A."/>
            <person name="Suttiyut T."/>
            <person name="Ogas R."/>
            <person name="Tomko P."/>
            <person name="Gavelis G."/>
            <person name="Widhalm J.R."/>
            <person name="Wisecaver J.H."/>
        </authorList>
    </citation>
    <scope>NUCLEOTIDE SEQUENCE</scope>
    <source>
        <strain evidence="12">ECLA1</strain>
    </source>
</reference>
<feature type="domain" description="Uracil-DNA glycosylase-like" evidence="11">
    <location>
        <begin position="88"/>
        <end position="248"/>
    </location>
</feature>
<evidence type="ECO:0000256" key="2">
    <source>
        <dbReference type="ARBA" id="ARBA00008184"/>
    </source>
</evidence>
<dbReference type="InterPro" id="IPR018085">
    <property type="entry name" value="Ura-DNA_Glyclase_AS"/>
</dbReference>
<dbReference type="PANTHER" id="PTHR11264">
    <property type="entry name" value="URACIL-DNA GLYCOSYLASE"/>
    <property type="match status" value="1"/>
</dbReference>
<protein>
    <recommendedName>
        <fullName evidence="3 7">Uracil-DNA glycosylase</fullName>
        <shortName evidence="7">UDG</shortName>
        <ecNumber evidence="3 7">3.2.2.27</ecNumber>
    </recommendedName>
</protein>
<comment type="function">
    <text evidence="7 9">Excises uracil residues from the DNA which can arise as a result of misincorporation of dUMP residues by DNA polymerase or due to deamination of cytosine.</text>
</comment>
<dbReference type="InterPro" id="IPR036895">
    <property type="entry name" value="Uracil-DNA_glycosylase-like_sf"/>
</dbReference>
<keyword evidence="7" id="KW-0496">Mitochondrion</keyword>
<dbReference type="NCBIfam" id="NF003588">
    <property type="entry name" value="PRK05254.1-1"/>
    <property type="match status" value="1"/>
</dbReference>
<dbReference type="Pfam" id="PF03167">
    <property type="entry name" value="UDG"/>
    <property type="match status" value="1"/>
</dbReference>
<dbReference type="GO" id="GO:0005634">
    <property type="term" value="C:nucleus"/>
    <property type="evidence" value="ECO:0007669"/>
    <property type="project" value="UniProtKB-SubCell"/>
</dbReference>
<proteinExistence type="inferred from homology"/>
<dbReference type="GO" id="GO:0005739">
    <property type="term" value="C:mitochondrion"/>
    <property type="evidence" value="ECO:0007669"/>
    <property type="project" value="UniProtKB-SubCell"/>
</dbReference>
<evidence type="ECO:0000256" key="4">
    <source>
        <dbReference type="ARBA" id="ARBA00022763"/>
    </source>
</evidence>
<comment type="similarity">
    <text evidence="2 7 9">Belongs to the uracil-DNA glycosylase (UDG) superfamily. UNG family.</text>
</comment>
<dbReference type="NCBIfam" id="NF003591">
    <property type="entry name" value="PRK05254.1-4"/>
    <property type="match status" value="1"/>
</dbReference>
<dbReference type="AlphaFoldDB" id="A0AAE1CSP1"/>
<evidence type="ECO:0000259" key="11">
    <source>
        <dbReference type="SMART" id="SM00986"/>
    </source>
</evidence>
<comment type="catalytic activity">
    <reaction evidence="1 7 9">
        <text>Hydrolyzes single-stranded DNA or mismatched double-stranded DNA and polynucleotides, releasing free uracil.</text>
        <dbReference type="EC" id="3.2.2.27"/>
    </reaction>
</comment>
<gene>
    <name evidence="12" type="ORF">RRG08_026471</name>
</gene>
<dbReference type="PROSITE" id="PS00130">
    <property type="entry name" value="U_DNA_GLYCOSYLASE"/>
    <property type="match status" value="1"/>
</dbReference>
<keyword evidence="7" id="KW-0539">Nucleus</keyword>
<dbReference type="EC" id="3.2.2.27" evidence="3 7"/>
<dbReference type="NCBIfam" id="TIGR00628">
    <property type="entry name" value="ung"/>
    <property type="match status" value="1"/>
</dbReference>
<evidence type="ECO:0000256" key="8">
    <source>
        <dbReference type="PROSITE-ProRule" id="PRU10072"/>
    </source>
</evidence>
<evidence type="ECO:0000256" key="6">
    <source>
        <dbReference type="ARBA" id="ARBA00023204"/>
    </source>
</evidence>
<evidence type="ECO:0000256" key="1">
    <source>
        <dbReference type="ARBA" id="ARBA00001400"/>
    </source>
</evidence>
<dbReference type="EMBL" id="JAWDGP010006980">
    <property type="protein sequence ID" value="KAK3732086.1"/>
    <property type="molecule type" value="Genomic_DNA"/>
</dbReference>
<dbReference type="FunFam" id="3.40.470.10:FF:000001">
    <property type="entry name" value="Uracil-DNA glycosylase"/>
    <property type="match status" value="1"/>
</dbReference>
<dbReference type="NCBIfam" id="NF003592">
    <property type="entry name" value="PRK05254.1-5"/>
    <property type="match status" value="1"/>
</dbReference>
<dbReference type="PANTHER" id="PTHR11264:SF7">
    <property type="entry name" value="URACIL-DNA GLYCOSYLASE"/>
    <property type="match status" value="1"/>
</dbReference>
<feature type="region of interest" description="Disordered" evidence="10">
    <location>
        <begin position="1"/>
        <end position="38"/>
    </location>
</feature>
<evidence type="ECO:0000256" key="9">
    <source>
        <dbReference type="RuleBase" id="RU003780"/>
    </source>
</evidence>
<dbReference type="GO" id="GO:0004844">
    <property type="term" value="F:uracil DNA N-glycosylase activity"/>
    <property type="evidence" value="ECO:0007669"/>
    <property type="project" value="UniProtKB-UniRule"/>
</dbReference>
<name>A0AAE1CSP1_9GAST</name>
<dbReference type="GO" id="GO:0097510">
    <property type="term" value="P:base-excision repair, AP site formation via deaminated base removal"/>
    <property type="evidence" value="ECO:0007669"/>
    <property type="project" value="TreeGrafter"/>
</dbReference>
<keyword evidence="13" id="KW-1185">Reference proteome</keyword>
<feature type="compositionally biased region" description="Low complexity" evidence="10">
    <location>
        <begin position="26"/>
        <end position="38"/>
    </location>
</feature>
<keyword evidence="5 7" id="KW-0378">Hydrolase</keyword>
<organism evidence="12 13">
    <name type="scientific">Elysia crispata</name>
    <name type="common">lettuce slug</name>
    <dbReference type="NCBI Taxonomy" id="231223"/>
    <lineage>
        <taxon>Eukaryota</taxon>
        <taxon>Metazoa</taxon>
        <taxon>Spiralia</taxon>
        <taxon>Lophotrochozoa</taxon>
        <taxon>Mollusca</taxon>
        <taxon>Gastropoda</taxon>
        <taxon>Heterobranchia</taxon>
        <taxon>Euthyneura</taxon>
        <taxon>Panpulmonata</taxon>
        <taxon>Sacoglossa</taxon>
        <taxon>Placobranchoidea</taxon>
        <taxon>Plakobranchidae</taxon>
        <taxon>Elysia</taxon>
    </lineage>
</organism>
<evidence type="ECO:0000256" key="7">
    <source>
        <dbReference type="HAMAP-Rule" id="MF_03166"/>
    </source>
</evidence>
<dbReference type="SUPFAM" id="SSF52141">
    <property type="entry name" value="Uracil-DNA glycosylase-like"/>
    <property type="match status" value="1"/>
</dbReference>
<evidence type="ECO:0000313" key="13">
    <source>
        <dbReference type="Proteomes" id="UP001283361"/>
    </source>
</evidence>
<evidence type="ECO:0000256" key="10">
    <source>
        <dbReference type="SAM" id="MobiDB-lite"/>
    </source>
</evidence>
<dbReference type="HAMAP" id="MF_00148">
    <property type="entry name" value="UDG"/>
    <property type="match status" value="1"/>
</dbReference>